<evidence type="ECO:0000256" key="1">
    <source>
        <dbReference type="SAM" id="Phobius"/>
    </source>
</evidence>
<dbReference type="Gene3D" id="3.10.100.10">
    <property type="entry name" value="Mannose-Binding Protein A, subunit A"/>
    <property type="match status" value="1"/>
</dbReference>
<evidence type="ECO:0000313" key="3">
    <source>
        <dbReference type="Proteomes" id="UP000679767"/>
    </source>
</evidence>
<dbReference type="EMBL" id="MG452721">
    <property type="protein sequence ID" value="AZB49149.1"/>
    <property type="molecule type" value="Genomic_DNA"/>
</dbReference>
<organism evidence="2">
    <name type="scientific">Vombatid gammaherpesvirus 1</name>
    <dbReference type="NCBI Taxonomy" id="2052651"/>
    <lineage>
        <taxon>Viruses</taxon>
        <taxon>Duplodnaviria</taxon>
        <taxon>Heunggongvirae</taxon>
        <taxon>Peploviricota</taxon>
        <taxon>Herviviricetes</taxon>
        <taxon>Herpesvirales</taxon>
        <taxon>Orthoherpesviridae</taxon>
        <taxon>Gammaherpesvirinae</taxon>
        <taxon>Manticavirus</taxon>
        <taxon>Manticavirus vombatidgamma1</taxon>
    </lineage>
</organism>
<name>A0A3S8D7N7_9GAMA</name>
<sequence length="310" mass="35547">MGNKSCLSHLFLLIVCIIIAKVMLIFMFTILAINKNGGKGWGKDIGPVETIDAIVKLNVNIGPILDGPVHMTVVKLPPVVNRYYQSFMKFIEDYNRSVITGYYRDPSCYLYNICSPTLYDFCHYITPGLYTYQQCFDVCGGKCTYFSAPGHAQWLQDIKQQLQHDESFWLGLIKLENISVWRTFESMHSAYIVHDLQGTFCPYTAKYDSLIRTDATCTSYRKCLCLSHVGRAISDSFRLNIDRQNTSFIAHKHNDGHTSLTIKSFDSASMKTWLKNHNIQYKAYVNSLIQFQSQQLARIVNFRPLDYGSK</sequence>
<dbReference type="RefSeq" id="YP_010087419.1">
    <property type="nucleotide sequence ID" value="NC_055554.1"/>
</dbReference>
<accession>A0A3S8D7N7</accession>
<keyword evidence="1" id="KW-0472">Membrane</keyword>
<proteinExistence type="predicted"/>
<dbReference type="Proteomes" id="UP000679767">
    <property type="component" value="Segment"/>
</dbReference>
<keyword evidence="1" id="KW-1133">Transmembrane helix</keyword>
<gene>
    <name evidence="2" type="primary">BZLF2-like</name>
</gene>
<protein>
    <submittedName>
        <fullName evidence="2">BZLF2-like protein</fullName>
    </submittedName>
</protein>
<keyword evidence="1" id="KW-0812">Transmembrane</keyword>
<dbReference type="KEGG" id="vg:65102703"/>
<dbReference type="InterPro" id="IPR016186">
    <property type="entry name" value="C-type_lectin-like/link_sf"/>
</dbReference>
<reference evidence="2" key="1">
    <citation type="submission" date="2017-11" db="EMBL/GenBank/DDBJ databases">
        <title>The distinct marsupial branch of gammaherpesviruses includes novel host-derived genes seldom found in other viruses.</title>
        <authorList>
            <person name="Vaz P.K."/>
        </authorList>
    </citation>
    <scope>NUCLEOTIDE SEQUENCE</scope>
    <source>
        <strain evidence="2">V3187/11</strain>
    </source>
</reference>
<feature type="transmembrane region" description="Helical" evidence="1">
    <location>
        <begin position="12"/>
        <end position="33"/>
    </location>
</feature>
<keyword evidence="3" id="KW-1185">Reference proteome</keyword>
<dbReference type="GeneID" id="65102703"/>
<evidence type="ECO:0000313" key="2">
    <source>
        <dbReference type="EMBL" id="AZB49149.1"/>
    </source>
</evidence>